<dbReference type="EMBL" id="ACRN01000003">
    <property type="protein sequence ID" value="EHM88855.1"/>
    <property type="molecule type" value="Genomic_DNA"/>
</dbReference>
<dbReference type="Gene3D" id="1.10.3720.10">
    <property type="entry name" value="MetI-like"/>
    <property type="match status" value="1"/>
</dbReference>
<dbReference type="InterPro" id="IPR035906">
    <property type="entry name" value="MetI-like_sf"/>
</dbReference>
<dbReference type="PANTHER" id="PTHR43744">
    <property type="entry name" value="ABC TRANSPORTER PERMEASE PROTEIN MG189-RELATED-RELATED"/>
    <property type="match status" value="1"/>
</dbReference>
<dbReference type="HOGENOM" id="CLU_016047_1_1_11"/>
<evidence type="ECO:0000313" key="10">
    <source>
        <dbReference type="Proteomes" id="UP000003822"/>
    </source>
</evidence>
<dbReference type="STRING" id="435830.HMPREF0045_00653"/>
<accession>G9PEH9</accession>
<keyword evidence="4 7" id="KW-0812">Transmembrane</keyword>
<keyword evidence="2 7" id="KW-0813">Transport</keyword>
<dbReference type="GO" id="GO:0005886">
    <property type="term" value="C:plasma membrane"/>
    <property type="evidence" value="ECO:0007669"/>
    <property type="project" value="UniProtKB-SubCell"/>
</dbReference>
<dbReference type="InterPro" id="IPR000515">
    <property type="entry name" value="MetI-like"/>
</dbReference>
<organism evidence="9 10">
    <name type="scientific">Actinomyces graevenitzii C83</name>
    <dbReference type="NCBI Taxonomy" id="435830"/>
    <lineage>
        <taxon>Bacteria</taxon>
        <taxon>Bacillati</taxon>
        <taxon>Actinomycetota</taxon>
        <taxon>Actinomycetes</taxon>
        <taxon>Actinomycetales</taxon>
        <taxon>Actinomycetaceae</taxon>
        <taxon>Actinomyces</taxon>
    </lineage>
</organism>
<evidence type="ECO:0000256" key="5">
    <source>
        <dbReference type="ARBA" id="ARBA00022989"/>
    </source>
</evidence>
<feature type="transmembrane region" description="Helical" evidence="7">
    <location>
        <begin position="195"/>
        <end position="216"/>
    </location>
</feature>
<feature type="transmembrane region" description="Helical" evidence="7">
    <location>
        <begin position="116"/>
        <end position="134"/>
    </location>
</feature>
<keyword evidence="3" id="KW-1003">Cell membrane</keyword>
<evidence type="ECO:0000256" key="2">
    <source>
        <dbReference type="ARBA" id="ARBA00022448"/>
    </source>
</evidence>
<evidence type="ECO:0000313" key="9">
    <source>
        <dbReference type="EMBL" id="EHM88855.1"/>
    </source>
</evidence>
<dbReference type="PANTHER" id="PTHR43744:SF12">
    <property type="entry name" value="ABC TRANSPORTER PERMEASE PROTEIN MG189-RELATED"/>
    <property type="match status" value="1"/>
</dbReference>
<dbReference type="Pfam" id="PF00528">
    <property type="entry name" value="BPD_transp_1"/>
    <property type="match status" value="1"/>
</dbReference>
<comment type="subcellular location">
    <subcellularLocation>
        <location evidence="1 7">Cell membrane</location>
        <topology evidence="1 7">Multi-pass membrane protein</topology>
    </subcellularLocation>
</comment>
<feature type="transmembrane region" description="Helical" evidence="7">
    <location>
        <begin position="249"/>
        <end position="268"/>
    </location>
</feature>
<dbReference type="GO" id="GO:0055085">
    <property type="term" value="P:transmembrane transport"/>
    <property type="evidence" value="ECO:0007669"/>
    <property type="project" value="InterPro"/>
</dbReference>
<dbReference type="PATRIC" id="fig|435830.3.peg.625"/>
<feature type="transmembrane region" description="Helical" evidence="7">
    <location>
        <begin position="154"/>
        <end position="174"/>
    </location>
</feature>
<protein>
    <recommendedName>
        <fullName evidence="8">ABC transmembrane type-1 domain-containing protein</fullName>
    </recommendedName>
</protein>
<keyword evidence="6 7" id="KW-0472">Membrane</keyword>
<sequence length="285" mass="32004">MSKPQRTPLKRVLRTQLHLAPAHVLLLFFGLFMVFPFVWQIIMSLSTNAEVRSVPPTFWPEVLQWHNYADVFAKLPFMQNFWISVLITVIRTLAQLLFCSMAGYAFARMQFSGRGILFGAVLLILMVPSQVYLIPQYQIVQGLGLLETPWGIVLPGLFSAFGTFLMRQTFLSLPREMEEAARLDGCSQWQTFTKVMLPLAAPGLSAVAITTVLWSWNDLLWPLIVTTREDKMPLSVGIATLAGEHSTDYSMMMAASIMSMAPIFILFFSMQRRVISGLASSGLKG</sequence>
<reference evidence="9 10" key="1">
    <citation type="submission" date="2011-10" db="EMBL/GenBank/DDBJ databases">
        <title>The Genome Sequence of Actinomyces graevenitzii C83.</title>
        <authorList>
            <consortium name="The Broad Institute Genome Sequencing Platform"/>
            <consortium name="The Broad Institute Genome Sequencing Center for Infectious Disease"/>
            <person name="Earl A."/>
            <person name="Ward D."/>
            <person name="Feldgarden M."/>
            <person name="Gevers D."/>
            <person name="Sibley C.D."/>
            <person name="Field T.R."/>
            <person name="Grinwis M."/>
            <person name="Eshaghurshan C.S."/>
            <person name="Surette M.G."/>
            <person name="Young S.K."/>
            <person name="Zeng Q."/>
            <person name="Gargeya S."/>
            <person name="Fitzgerald M."/>
            <person name="Haas B."/>
            <person name="Abouelleil A."/>
            <person name="Alvarado L."/>
            <person name="Arachchi H.M."/>
            <person name="Berlin A."/>
            <person name="Brown A."/>
            <person name="Chapman S.B."/>
            <person name="Chen Z."/>
            <person name="Dunbar C."/>
            <person name="Freedman E."/>
            <person name="Gearin G."/>
            <person name="Goldberg J."/>
            <person name="Griggs A."/>
            <person name="Gujja S."/>
            <person name="Heiman D."/>
            <person name="Howarth C."/>
            <person name="Larson L."/>
            <person name="Lui A."/>
            <person name="MacDonald P.J.P."/>
            <person name="Montmayeur A."/>
            <person name="Murphy C."/>
            <person name="Neiman D."/>
            <person name="Pearson M."/>
            <person name="Priest M."/>
            <person name="Roberts A."/>
            <person name="Saif S."/>
            <person name="Shea T."/>
            <person name="Shenoy N."/>
            <person name="Sisk P."/>
            <person name="Stolte C."/>
            <person name="Sykes S."/>
            <person name="Wortman J."/>
            <person name="Nusbaum C."/>
            <person name="Birren B."/>
        </authorList>
    </citation>
    <scope>NUCLEOTIDE SEQUENCE [LARGE SCALE GENOMIC DNA]</scope>
    <source>
        <strain evidence="9 10">C83</strain>
    </source>
</reference>
<comment type="similarity">
    <text evidence="7">Belongs to the binding-protein-dependent transport system permease family.</text>
</comment>
<dbReference type="OrthoDB" id="61122at2"/>
<feature type="transmembrane region" description="Helical" evidence="7">
    <location>
        <begin position="81"/>
        <end position="104"/>
    </location>
</feature>
<gene>
    <name evidence="9" type="ORF">HMPREF0045_00653</name>
</gene>
<evidence type="ECO:0000256" key="3">
    <source>
        <dbReference type="ARBA" id="ARBA00022475"/>
    </source>
</evidence>
<dbReference type="CDD" id="cd06261">
    <property type="entry name" value="TM_PBP2"/>
    <property type="match status" value="1"/>
</dbReference>
<evidence type="ECO:0000256" key="6">
    <source>
        <dbReference type="ARBA" id="ARBA00023136"/>
    </source>
</evidence>
<evidence type="ECO:0000256" key="1">
    <source>
        <dbReference type="ARBA" id="ARBA00004651"/>
    </source>
</evidence>
<evidence type="ECO:0000256" key="4">
    <source>
        <dbReference type="ARBA" id="ARBA00022692"/>
    </source>
</evidence>
<keyword evidence="10" id="KW-1185">Reference proteome</keyword>
<feature type="domain" description="ABC transmembrane type-1" evidence="8">
    <location>
        <begin position="81"/>
        <end position="270"/>
    </location>
</feature>
<name>G9PEH9_9ACTO</name>
<evidence type="ECO:0000259" key="8">
    <source>
        <dbReference type="PROSITE" id="PS50928"/>
    </source>
</evidence>
<dbReference type="Proteomes" id="UP000003822">
    <property type="component" value="Unassembled WGS sequence"/>
</dbReference>
<keyword evidence="5 7" id="KW-1133">Transmembrane helix</keyword>
<dbReference type="eggNOG" id="COG0395">
    <property type="taxonomic scope" value="Bacteria"/>
</dbReference>
<evidence type="ECO:0000256" key="7">
    <source>
        <dbReference type="RuleBase" id="RU363032"/>
    </source>
</evidence>
<comment type="caution">
    <text evidence="9">The sequence shown here is derived from an EMBL/GenBank/DDBJ whole genome shotgun (WGS) entry which is preliminary data.</text>
</comment>
<proteinExistence type="inferred from homology"/>
<dbReference type="PROSITE" id="PS50928">
    <property type="entry name" value="ABC_TM1"/>
    <property type="match status" value="1"/>
</dbReference>
<feature type="transmembrane region" description="Helical" evidence="7">
    <location>
        <begin position="20"/>
        <end position="42"/>
    </location>
</feature>
<dbReference type="SUPFAM" id="SSF161098">
    <property type="entry name" value="MetI-like"/>
    <property type="match status" value="1"/>
</dbReference>
<dbReference type="AlphaFoldDB" id="G9PEH9"/>